<accession>A0A0E9SVG9</accession>
<dbReference type="AlphaFoldDB" id="A0A0E9SVG9"/>
<keyword evidence="1" id="KW-0812">Transmembrane</keyword>
<keyword evidence="1" id="KW-1133">Transmembrane helix</keyword>
<proteinExistence type="predicted"/>
<name>A0A0E9SVG9_ANGAN</name>
<dbReference type="EMBL" id="GBXM01063350">
    <property type="protein sequence ID" value="JAH45227.1"/>
    <property type="molecule type" value="Transcribed_RNA"/>
</dbReference>
<evidence type="ECO:0000256" key="1">
    <source>
        <dbReference type="SAM" id="Phobius"/>
    </source>
</evidence>
<feature type="transmembrane region" description="Helical" evidence="1">
    <location>
        <begin position="12"/>
        <end position="35"/>
    </location>
</feature>
<reference evidence="2" key="1">
    <citation type="submission" date="2014-11" db="EMBL/GenBank/DDBJ databases">
        <authorList>
            <person name="Amaro Gonzalez C."/>
        </authorList>
    </citation>
    <scope>NUCLEOTIDE SEQUENCE</scope>
</reference>
<evidence type="ECO:0000313" key="2">
    <source>
        <dbReference type="EMBL" id="JAH45227.1"/>
    </source>
</evidence>
<sequence length="38" mass="4402">MDYKITNEACIPYLHIMILVLFRFTVSALGLKVFLSQI</sequence>
<protein>
    <submittedName>
        <fullName evidence="2">Uncharacterized protein</fullName>
    </submittedName>
</protein>
<organism evidence="2">
    <name type="scientific">Anguilla anguilla</name>
    <name type="common">European freshwater eel</name>
    <name type="synonym">Muraena anguilla</name>
    <dbReference type="NCBI Taxonomy" id="7936"/>
    <lineage>
        <taxon>Eukaryota</taxon>
        <taxon>Metazoa</taxon>
        <taxon>Chordata</taxon>
        <taxon>Craniata</taxon>
        <taxon>Vertebrata</taxon>
        <taxon>Euteleostomi</taxon>
        <taxon>Actinopterygii</taxon>
        <taxon>Neopterygii</taxon>
        <taxon>Teleostei</taxon>
        <taxon>Anguilliformes</taxon>
        <taxon>Anguillidae</taxon>
        <taxon>Anguilla</taxon>
    </lineage>
</organism>
<reference evidence="2" key="2">
    <citation type="journal article" date="2015" name="Fish Shellfish Immunol.">
        <title>Early steps in the European eel (Anguilla anguilla)-Vibrio vulnificus interaction in the gills: Role of the RtxA13 toxin.</title>
        <authorList>
            <person name="Callol A."/>
            <person name="Pajuelo D."/>
            <person name="Ebbesson L."/>
            <person name="Teles M."/>
            <person name="MacKenzie S."/>
            <person name="Amaro C."/>
        </authorList>
    </citation>
    <scope>NUCLEOTIDE SEQUENCE</scope>
</reference>
<keyword evidence="1" id="KW-0472">Membrane</keyword>